<organism evidence="1 2">
    <name type="scientific">Lichenicola cladoniae</name>
    <dbReference type="NCBI Taxonomy" id="1484109"/>
    <lineage>
        <taxon>Bacteria</taxon>
        <taxon>Pseudomonadati</taxon>
        <taxon>Pseudomonadota</taxon>
        <taxon>Alphaproteobacteria</taxon>
        <taxon>Acetobacterales</taxon>
        <taxon>Acetobacteraceae</taxon>
        <taxon>Lichenicola</taxon>
    </lineage>
</organism>
<dbReference type="EMBL" id="CP053709">
    <property type="protein sequence ID" value="QKE92903.1"/>
    <property type="molecule type" value="Genomic_DNA"/>
</dbReference>
<name>A0A6M8HWH2_9PROT</name>
<dbReference type="NCBIfam" id="TIGR02292">
    <property type="entry name" value="ygfB_yecA"/>
    <property type="match status" value="1"/>
</dbReference>
<dbReference type="SUPFAM" id="SSF101327">
    <property type="entry name" value="YgfB-like"/>
    <property type="match status" value="1"/>
</dbReference>
<dbReference type="RefSeq" id="WP_172443526.1">
    <property type="nucleotide sequence ID" value="NZ_CP053709.1"/>
</dbReference>
<dbReference type="InterPro" id="IPR011978">
    <property type="entry name" value="YgfB-like"/>
</dbReference>
<keyword evidence="1" id="KW-0614">Plasmid</keyword>
<dbReference type="Proteomes" id="UP000500767">
    <property type="component" value="Plasmid unnamed1"/>
</dbReference>
<evidence type="ECO:0000313" key="2">
    <source>
        <dbReference type="Proteomes" id="UP000500767"/>
    </source>
</evidence>
<dbReference type="Pfam" id="PF03695">
    <property type="entry name" value="UPF0149"/>
    <property type="match status" value="1"/>
</dbReference>
<keyword evidence="2" id="KW-1185">Reference proteome</keyword>
<reference evidence="1 2" key="1">
    <citation type="journal article" date="2014" name="World J. Microbiol. Biotechnol.">
        <title>Biodiversity and physiological characteristics of Antarctic and Arctic lichens-associated bacteria.</title>
        <authorList>
            <person name="Lee Y.M."/>
            <person name="Kim E.H."/>
            <person name="Lee H.K."/>
            <person name="Hong S.G."/>
        </authorList>
    </citation>
    <scope>NUCLEOTIDE SEQUENCE [LARGE SCALE GENOMIC DNA]</scope>
    <source>
        <strain evidence="1 2">PAMC 26569</strain>
        <plasmid evidence="1">unnamed1</plasmid>
    </source>
</reference>
<dbReference type="KEGG" id="lck:HN018_22000"/>
<evidence type="ECO:0000313" key="1">
    <source>
        <dbReference type="EMBL" id="QKE92903.1"/>
    </source>
</evidence>
<geneLocation type="plasmid" evidence="1 2">
    <name>unnamed1</name>
</geneLocation>
<proteinExistence type="predicted"/>
<dbReference type="AlphaFoldDB" id="A0A6M8HWH2"/>
<accession>A0A6M8HWH2</accession>
<dbReference type="InterPro" id="IPR036255">
    <property type="entry name" value="YgfB-like_sf"/>
</dbReference>
<protein>
    <submittedName>
        <fullName evidence="1">YecA family protein</fullName>
    </submittedName>
</protein>
<sequence>MKQKREPAAPKAMRLEALDIWLRQLEPSPKVDGVSMLDGYLTAIAIGPCSIQPDVWFVDLLGINGIVGSASGQSLAAMMAIADRFNTIGETLSQAPDRNAPIFKKKDDGTVLAAPWCMGFLSAMRLRPNAWQTLCDLERTEHGLLLPILLHCIDEHGSPMLGPARAGSETKDFLRDAYHDIRLVIPQIRNYWMPKRLKDR</sequence>
<gene>
    <name evidence="1" type="ORF">HN018_22000</name>
</gene>